<proteinExistence type="predicted"/>
<dbReference type="Proteomes" id="UP000675882">
    <property type="component" value="Unassembled WGS sequence"/>
</dbReference>
<keyword evidence="3" id="KW-1185">Reference proteome</keyword>
<name>A0A916BBD5_9PROT</name>
<dbReference type="Gene3D" id="2.60.120.260">
    <property type="entry name" value="Galactose-binding domain-like"/>
    <property type="match status" value="1"/>
</dbReference>
<feature type="signal peptide" evidence="1">
    <location>
        <begin position="1"/>
        <end position="23"/>
    </location>
</feature>
<keyword evidence="1" id="KW-0732">Signal</keyword>
<reference evidence="2" key="1">
    <citation type="submission" date="2021-02" db="EMBL/GenBank/DDBJ databases">
        <authorList>
            <person name="Han P."/>
        </authorList>
    </citation>
    <scope>NUCLEOTIDE SEQUENCE</scope>
    <source>
        <strain evidence="2">Candidatus Nitrotoga sp. ZN8</strain>
    </source>
</reference>
<organism evidence="2 3">
    <name type="scientific">Candidatus Nitrotoga fabula</name>
    <dbReference type="NCBI Taxonomy" id="2182327"/>
    <lineage>
        <taxon>Bacteria</taxon>
        <taxon>Pseudomonadati</taxon>
        <taxon>Pseudomonadota</taxon>
        <taxon>Betaproteobacteria</taxon>
        <taxon>Nitrosomonadales</taxon>
        <taxon>Gallionellaceae</taxon>
        <taxon>Candidatus Nitrotoga</taxon>
    </lineage>
</organism>
<evidence type="ECO:0000256" key="1">
    <source>
        <dbReference type="SAM" id="SignalP"/>
    </source>
</evidence>
<sequence length="221" mass="24000">MKHLIFRSSIAFLLACFSGPSFSADPASEPASPTIQQSVPAPTPVHSLAAKRLAKRAVANAIISLKNPSFEPDPQGRINAWSEIEHGSGHAYTFVPDPENALSAPSSARIRRHGTEPFALLRQSIPVHPSWHNRTVRLSGSLRGERISGPGGALTLRVEDGVGQILDWNFMTNNRVKGTQDWKQYAIELKIPPSAYSLFVGIMLEGGGTLWADDLSIELTN</sequence>
<dbReference type="AlphaFoldDB" id="A0A916BBD5"/>
<gene>
    <name evidence="2" type="ORF">NTGZN8_140072</name>
</gene>
<feature type="chain" id="PRO_5038055926" description="CBM11 domain-containing protein" evidence="1">
    <location>
        <begin position="24"/>
        <end position="221"/>
    </location>
</feature>
<dbReference type="EMBL" id="CAJNBL010000006">
    <property type="protein sequence ID" value="CAE6698889.1"/>
    <property type="molecule type" value="Genomic_DNA"/>
</dbReference>
<comment type="caution">
    <text evidence="2">The sequence shown here is derived from an EMBL/GenBank/DDBJ whole genome shotgun (WGS) entry which is preliminary data.</text>
</comment>
<evidence type="ECO:0000313" key="2">
    <source>
        <dbReference type="EMBL" id="CAE6698889.1"/>
    </source>
</evidence>
<evidence type="ECO:0000313" key="3">
    <source>
        <dbReference type="Proteomes" id="UP000675882"/>
    </source>
</evidence>
<protein>
    <recommendedName>
        <fullName evidence="4">CBM11 domain-containing protein</fullName>
    </recommendedName>
</protein>
<dbReference type="RefSeq" id="WP_213035333.1">
    <property type="nucleotide sequence ID" value="NZ_CAJNBL010000006.1"/>
</dbReference>
<accession>A0A916BBD5</accession>
<evidence type="ECO:0008006" key="4">
    <source>
        <dbReference type="Google" id="ProtNLM"/>
    </source>
</evidence>